<dbReference type="PANTHER" id="PTHR31623:SF83">
    <property type="entry name" value="ACETYL-COA-BENZYLALCOHOL ACETYLTRANSFERASE-LIKE"/>
    <property type="match status" value="1"/>
</dbReference>
<evidence type="ECO:0000256" key="1">
    <source>
        <dbReference type="ARBA" id="ARBA00009861"/>
    </source>
</evidence>
<dbReference type="InterPro" id="IPR023213">
    <property type="entry name" value="CAT-like_dom_sf"/>
</dbReference>
<evidence type="ECO:0000256" key="5">
    <source>
        <dbReference type="ARBA" id="ARBA00023315"/>
    </source>
</evidence>
<comment type="similarity">
    <text evidence="1">Belongs to the plant acyltransferase family.</text>
</comment>
<organism evidence="6 7">
    <name type="scientific">Oldenlandia corymbosa var. corymbosa</name>
    <dbReference type="NCBI Taxonomy" id="529605"/>
    <lineage>
        <taxon>Eukaryota</taxon>
        <taxon>Viridiplantae</taxon>
        <taxon>Streptophyta</taxon>
        <taxon>Embryophyta</taxon>
        <taxon>Tracheophyta</taxon>
        <taxon>Spermatophyta</taxon>
        <taxon>Magnoliopsida</taxon>
        <taxon>eudicotyledons</taxon>
        <taxon>Gunneridae</taxon>
        <taxon>Pentapetalae</taxon>
        <taxon>asterids</taxon>
        <taxon>lamiids</taxon>
        <taxon>Gentianales</taxon>
        <taxon>Rubiaceae</taxon>
        <taxon>Rubioideae</taxon>
        <taxon>Spermacoceae</taxon>
        <taxon>Hedyotis-Oldenlandia complex</taxon>
        <taxon>Oldenlandia</taxon>
    </lineage>
</organism>
<evidence type="ECO:0000256" key="4">
    <source>
        <dbReference type="ARBA" id="ARBA00022679"/>
    </source>
</evidence>
<dbReference type="GO" id="GO:0009820">
    <property type="term" value="P:alkaloid metabolic process"/>
    <property type="evidence" value="ECO:0007669"/>
    <property type="project" value="UniProtKB-KW"/>
</dbReference>
<dbReference type="Pfam" id="PF02458">
    <property type="entry name" value="Transferase"/>
    <property type="match status" value="1"/>
</dbReference>
<dbReference type="Gene3D" id="3.30.559.10">
    <property type="entry name" value="Chloramphenicol acetyltransferase-like domain"/>
    <property type="match status" value="2"/>
</dbReference>
<keyword evidence="7" id="KW-1185">Reference proteome</keyword>
<keyword evidence="5" id="KW-0012">Acyltransferase</keyword>
<accession>A0AAV1C5T4</accession>
<evidence type="ECO:0000256" key="2">
    <source>
        <dbReference type="ARBA" id="ARBA00011245"/>
    </source>
</evidence>
<evidence type="ECO:0000313" key="6">
    <source>
        <dbReference type="EMBL" id="CAI9090757.1"/>
    </source>
</evidence>
<keyword evidence="4" id="KW-0808">Transferase</keyword>
<dbReference type="EMBL" id="OX459118">
    <property type="protein sequence ID" value="CAI9090757.1"/>
    <property type="molecule type" value="Genomic_DNA"/>
</dbReference>
<proteinExistence type="inferred from homology"/>
<gene>
    <name evidence="6" type="ORF">OLC1_LOCUS2844</name>
</gene>
<dbReference type="Proteomes" id="UP001161247">
    <property type="component" value="Chromosome 1"/>
</dbReference>
<reference evidence="6" key="1">
    <citation type="submission" date="2023-03" db="EMBL/GenBank/DDBJ databases">
        <authorList>
            <person name="Julca I."/>
        </authorList>
    </citation>
    <scope>NUCLEOTIDE SEQUENCE</scope>
</reference>
<evidence type="ECO:0000256" key="3">
    <source>
        <dbReference type="ARBA" id="ARBA00022589"/>
    </source>
</evidence>
<sequence>MAASLEVDTMSRKLIKPSIPTPEHLRKLRLSLFDQLAVPWYFNVILYYSGPDDDEKKMNVAERRAELEKSLSEALPSLYLIAGRFIQDDFSIDCGDQGVEYVEAQVKGKLSEFLQLGPPIELLDKFLPWDNPPPPKSATSPLLAIQVNTFDCGGLVLGIKISHIIADGGSLGQFLNTWATTCRGIRTNGVTFSSNYEHCVAKLFPARNPEEAKSLPLLRVPKQTENADTIKIQTARFFFDQAIMAKIIESAASVKGASPDDLKSTKVVVALALIWKGFMALSASKHGHTRDSALSIAMSLRGRVSTLKIPENIFGNFCISVIVSFDAEKDTTELYDLIVLVRDAIRSTIGRVSQASDSEEASSVLIECRRSLYEKWDKEREGLMDVYLCSSWRGFPYPMYGADFGWGKPDWVSVGSQHSQGVWIMDGSNGDAIEVWVSLEEKDMEKFKQDPDISAFLSTQL</sequence>
<protein>
    <submittedName>
        <fullName evidence="6">OLC1v1025589C1</fullName>
    </submittedName>
</protein>
<dbReference type="AlphaFoldDB" id="A0AAV1C5T4"/>
<name>A0AAV1C5T4_OLDCO</name>
<keyword evidence="3" id="KW-0017">Alkaloid metabolism</keyword>
<evidence type="ECO:0000313" key="7">
    <source>
        <dbReference type="Proteomes" id="UP001161247"/>
    </source>
</evidence>
<dbReference type="GO" id="GO:0016746">
    <property type="term" value="F:acyltransferase activity"/>
    <property type="evidence" value="ECO:0007669"/>
    <property type="project" value="UniProtKB-KW"/>
</dbReference>
<comment type="subunit">
    <text evidence="2">Monomer.</text>
</comment>
<dbReference type="PANTHER" id="PTHR31623">
    <property type="entry name" value="F21J9.9"/>
    <property type="match status" value="1"/>
</dbReference>